<accession>A0A0B8Q637</accession>
<comment type="caution">
    <text evidence="2">The sequence shown here is derived from an EMBL/GenBank/DDBJ whole genome shotgun (WGS) entry which is preliminary data.</text>
</comment>
<dbReference type="STRING" id="1481914.JCM19241_5202"/>
<dbReference type="AlphaFoldDB" id="A0A0B8Q637"/>
<accession>A0A0B8P5I5</accession>
<protein>
    <submittedName>
        <fullName evidence="2">Uncharacterized protein</fullName>
    </submittedName>
</protein>
<dbReference type="Proteomes" id="UP000031670">
    <property type="component" value="Unassembled WGS sequence"/>
</dbReference>
<dbReference type="Proteomes" id="UP000031666">
    <property type="component" value="Unassembled WGS sequence"/>
</dbReference>
<proteinExistence type="predicted"/>
<reference evidence="2 3" key="2">
    <citation type="submission" date="2015-01" db="EMBL/GenBank/DDBJ databases">
        <title>Vibrio sp. C94 JCM 19241 whole genome shotgun sequence.</title>
        <authorList>
            <person name="Sawabe T."/>
            <person name="Meirelles P."/>
            <person name="Feng G."/>
            <person name="Sayaka M."/>
            <person name="Hattori M."/>
            <person name="Ohkuma M."/>
        </authorList>
    </citation>
    <scope>NUCLEOTIDE SEQUENCE [LARGE SCALE GENOMIC DNA]</scope>
    <source>
        <strain evidence="3">JCM 19241</strain>
        <strain evidence="2">JCM19241</strain>
    </source>
</reference>
<name>A0A0B8Q637_9VIBR</name>
<evidence type="ECO:0000313" key="2">
    <source>
        <dbReference type="EMBL" id="GAM74006.1"/>
    </source>
</evidence>
<reference evidence="1 4" key="1">
    <citation type="submission" date="2015-01" db="EMBL/GenBank/DDBJ databases">
        <title>Vibrio sp. C5 JCM 19232 whole genome shotgun sequence.</title>
        <authorList>
            <person name="Sawabe T."/>
            <person name="Meirelles P."/>
            <person name="Feng G."/>
            <person name="Sayaka M."/>
            <person name="Hattori M."/>
            <person name="Ohkuma M."/>
        </authorList>
    </citation>
    <scope>NUCLEOTIDE SEQUENCE [LARGE SCALE GENOMIC DNA]</scope>
    <source>
        <strain evidence="1 4">JCM19232</strain>
    </source>
</reference>
<evidence type="ECO:0000313" key="4">
    <source>
        <dbReference type="Proteomes" id="UP000031670"/>
    </source>
</evidence>
<dbReference type="EMBL" id="BBSA01000001">
    <property type="protein sequence ID" value="GAM59827.1"/>
    <property type="molecule type" value="Genomic_DNA"/>
</dbReference>
<dbReference type="EMBL" id="BBSC01000002">
    <property type="protein sequence ID" value="GAM74006.1"/>
    <property type="molecule type" value="Genomic_DNA"/>
</dbReference>
<gene>
    <name evidence="1" type="ORF">JCM19232_160</name>
    <name evidence="2" type="ORF">JCM19241_5202</name>
</gene>
<evidence type="ECO:0000313" key="3">
    <source>
        <dbReference type="Proteomes" id="UP000031666"/>
    </source>
</evidence>
<sequence length="41" mass="4546">MSWLVDLGIEEGRGFVPMLALRTESLESIAPLKQTVVTNED</sequence>
<organism evidence="2 3">
    <name type="scientific">Vibrio ishigakensis</name>
    <dbReference type="NCBI Taxonomy" id="1481914"/>
    <lineage>
        <taxon>Bacteria</taxon>
        <taxon>Pseudomonadati</taxon>
        <taxon>Pseudomonadota</taxon>
        <taxon>Gammaproteobacteria</taxon>
        <taxon>Vibrionales</taxon>
        <taxon>Vibrionaceae</taxon>
        <taxon>Vibrio</taxon>
    </lineage>
</organism>
<reference evidence="3 4" key="3">
    <citation type="submission" date="2015-01" db="EMBL/GenBank/DDBJ databases">
        <authorList>
            <consortium name="NBRP consortium"/>
            <person name="Sawabe T."/>
            <person name="Meirelles P."/>
            <person name="Feng G."/>
            <person name="Sayaka M."/>
            <person name="Hattori M."/>
            <person name="Ohkuma M."/>
        </authorList>
    </citation>
    <scope>NUCLEOTIDE SEQUENCE [LARGE SCALE GENOMIC DNA]</scope>
    <source>
        <strain evidence="3">JCM 19241</strain>
        <strain evidence="1 4">JCM19232</strain>
        <strain evidence="2">JCM19241</strain>
    </source>
</reference>
<evidence type="ECO:0000313" key="1">
    <source>
        <dbReference type="EMBL" id="GAM59827.1"/>
    </source>
</evidence>